<dbReference type="NCBIfam" id="TIGR03971">
    <property type="entry name" value="SDR_subfam_1"/>
    <property type="match status" value="1"/>
</dbReference>
<dbReference type="Proteomes" id="UP001601992">
    <property type="component" value="Unassembled WGS sequence"/>
</dbReference>
<evidence type="ECO:0000256" key="3">
    <source>
        <dbReference type="ARBA" id="ARBA00023027"/>
    </source>
</evidence>
<organism evidence="5 6">
    <name type="scientific">Nocardia jiangxiensis</name>
    <dbReference type="NCBI Taxonomy" id="282685"/>
    <lineage>
        <taxon>Bacteria</taxon>
        <taxon>Bacillati</taxon>
        <taxon>Actinomycetota</taxon>
        <taxon>Actinomycetes</taxon>
        <taxon>Mycobacteriales</taxon>
        <taxon>Nocardiaceae</taxon>
        <taxon>Nocardia</taxon>
    </lineage>
</organism>
<dbReference type="InterPro" id="IPR002347">
    <property type="entry name" value="SDR_fam"/>
</dbReference>
<dbReference type="EMBL" id="JBIAQY010000015">
    <property type="protein sequence ID" value="MFF3572789.1"/>
    <property type="molecule type" value="Genomic_DNA"/>
</dbReference>
<dbReference type="NCBIfam" id="NF009467">
    <property type="entry name" value="PRK12826.1-3"/>
    <property type="match status" value="1"/>
</dbReference>
<evidence type="ECO:0000256" key="2">
    <source>
        <dbReference type="ARBA" id="ARBA00023002"/>
    </source>
</evidence>
<dbReference type="InterPro" id="IPR020904">
    <property type="entry name" value="Sc_DH/Rdtase_CS"/>
</dbReference>
<dbReference type="PANTHER" id="PTHR24321">
    <property type="entry name" value="DEHYDROGENASES, SHORT CHAIN"/>
    <property type="match status" value="1"/>
</dbReference>
<dbReference type="CDD" id="cd05233">
    <property type="entry name" value="SDR_c"/>
    <property type="match status" value="1"/>
</dbReference>
<comment type="similarity">
    <text evidence="1 4">Belongs to the short-chain dehydrogenases/reductases (SDR) family.</text>
</comment>
<gene>
    <name evidence="5" type="ORF">ACFYXQ_33975</name>
</gene>
<sequence length="273" mass="28557">MTGRLEDKVVFITGAARGQGRAHAVRMASEGADIIAVDIAGPLPEAVPYDSATPDDLAETARLVEKTGRRIVTAQADTRDLEGLRRAVEQGLAEFGRLDVIVANAGICIPEAWDAITPDSFRDVIDVNVVGTWNTVTAGAQHIIDGGRGGSIILISSAAGIKMQPFMVHYTASKHAITGMARSLAAELGKHSIRVNSVHPGAVNTPMGGGDMVASLGRALETNPALAQMITPFLPAWIAEPEDVAATVAWLAGDDARFVTAAQIAVDLGSTQY</sequence>
<protein>
    <submittedName>
        <fullName evidence="5">Mycofactocin-coupled SDR family oxidoreductase</fullName>
    </submittedName>
</protein>
<dbReference type="InterPro" id="IPR023985">
    <property type="entry name" value="SDR_subfam_1"/>
</dbReference>
<dbReference type="SUPFAM" id="SSF51735">
    <property type="entry name" value="NAD(P)-binding Rossmann-fold domains"/>
    <property type="match status" value="1"/>
</dbReference>
<dbReference type="PROSITE" id="PS00061">
    <property type="entry name" value="ADH_SHORT"/>
    <property type="match status" value="1"/>
</dbReference>
<accession>A0ABW6SAV6</accession>
<dbReference type="Gene3D" id="3.40.50.720">
    <property type="entry name" value="NAD(P)-binding Rossmann-like Domain"/>
    <property type="match status" value="1"/>
</dbReference>
<keyword evidence="2" id="KW-0560">Oxidoreductase</keyword>
<comment type="caution">
    <text evidence="5">The sequence shown here is derived from an EMBL/GenBank/DDBJ whole genome shotgun (WGS) entry which is preliminary data.</text>
</comment>
<dbReference type="PANTHER" id="PTHR24321:SF8">
    <property type="entry name" value="ESTRADIOL 17-BETA-DEHYDROGENASE 8-RELATED"/>
    <property type="match status" value="1"/>
</dbReference>
<name>A0ABW6SAV6_9NOCA</name>
<proteinExistence type="inferred from homology"/>
<keyword evidence="3" id="KW-0520">NAD</keyword>
<reference evidence="5 6" key="1">
    <citation type="submission" date="2024-10" db="EMBL/GenBank/DDBJ databases">
        <title>The Natural Products Discovery Center: Release of the First 8490 Sequenced Strains for Exploring Actinobacteria Biosynthetic Diversity.</title>
        <authorList>
            <person name="Kalkreuter E."/>
            <person name="Kautsar S.A."/>
            <person name="Yang D."/>
            <person name="Bader C.D."/>
            <person name="Teijaro C.N."/>
            <person name="Fluegel L."/>
            <person name="Davis C.M."/>
            <person name="Simpson J.R."/>
            <person name="Lauterbach L."/>
            <person name="Steele A.D."/>
            <person name="Gui C."/>
            <person name="Meng S."/>
            <person name="Li G."/>
            <person name="Viehrig K."/>
            <person name="Ye F."/>
            <person name="Su P."/>
            <person name="Kiefer A.F."/>
            <person name="Nichols A."/>
            <person name="Cepeda A.J."/>
            <person name="Yan W."/>
            <person name="Fan B."/>
            <person name="Jiang Y."/>
            <person name="Adhikari A."/>
            <person name="Zheng C.-J."/>
            <person name="Schuster L."/>
            <person name="Cowan T.M."/>
            <person name="Smanski M.J."/>
            <person name="Chevrette M.G."/>
            <person name="De Carvalho L.P.S."/>
            <person name="Shen B."/>
        </authorList>
    </citation>
    <scope>NUCLEOTIDE SEQUENCE [LARGE SCALE GENOMIC DNA]</scope>
    <source>
        <strain evidence="5 6">NPDC002593</strain>
    </source>
</reference>
<evidence type="ECO:0000256" key="1">
    <source>
        <dbReference type="ARBA" id="ARBA00006484"/>
    </source>
</evidence>
<keyword evidence="6" id="KW-1185">Reference proteome</keyword>
<evidence type="ECO:0000256" key="4">
    <source>
        <dbReference type="RuleBase" id="RU000363"/>
    </source>
</evidence>
<evidence type="ECO:0000313" key="6">
    <source>
        <dbReference type="Proteomes" id="UP001601992"/>
    </source>
</evidence>
<dbReference type="PRINTS" id="PR00080">
    <property type="entry name" value="SDRFAMILY"/>
</dbReference>
<dbReference type="InterPro" id="IPR036291">
    <property type="entry name" value="NAD(P)-bd_dom_sf"/>
</dbReference>
<dbReference type="RefSeq" id="WP_040822286.1">
    <property type="nucleotide sequence ID" value="NZ_JBIAQY010000015.1"/>
</dbReference>
<dbReference type="Pfam" id="PF00106">
    <property type="entry name" value="adh_short"/>
    <property type="match status" value="1"/>
</dbReference>
<evidence type="ECO:0000313" key="5">
    <source>
        <dbReference type="EMBL" id="MFF3572789.1"/>
    </source>
</evidence>
<dbReference type="PRINTS" id="PR00081">
    <property type="entry name" value="GDHRDH"/>
</dbReference>